<dbReference type="InterPro" id="IPR000014">
    <property type="entry name" value="PAS"/>
</dbReference>
<evidence type="ECO:0000256" key="7">
    <source>
        <dbReference type="ARBA" id="ARBA00022692"/>
    </source>
</evidence>
<accession>A0A6N6N2F0</accession>
<evidence type="ECO:0000256" key="3">
    <source>
        <dbReference type="ARBA" id="ARBA00012438"/>
    </source>
</evidence>
<evidence type="ECO:0000256" key="6">
    <source>
        <dbReference type="ARBA" id="ARBA00022679"/>
    </source>
</evidence>
<dbReference type="EMBL" id="WAIE01000003">
    <property type="protein sequence ID" value="KAB1441838.1"/>
    <property type="molecule type" value="Genomic_DNA"/>
</dbReference>
<keyword evidence="13 14" id="KW-0472">Membrane</keyword>
<dbReference type="AlphaFoldDB" id="A0A6N6N2F0"/>
<dbReference type="Gene3D" id="1.10.287.130">
    <property type="match status" value="1"/>
</dbReference>
<dbReference type="GO" id="GO:0000155">
    <property type="term" value="F:phosphorelay sensor kinase activity"/>
    <property type="evidence" value="ECO:0007669"/>
    <property type="project" value="InterPro"/>
</dbReference>
<proteinExistence type="predicted"/>
<gene>
    <name evidence="18" type="ORF">F8A88_09640</name>
</gene>
<dbReference type="CDD" id="cd00082">
    <property type="entry name" value="HisKA"/>
    <property type="match status" value="1"/>
</dbReference>
<reference evidence="18 19" key="1">
    <citation type="journal article" date="2017" name="Int. J. Syst. Evol. Microbiol.">
        <title>Desulfovibrio senegalensis sp. nov., a mesophilic sulfate reducer isolated from marine sediment.</title>
        <authorList>
            <person name="Thioye A."/>
            <person name="Gam Z.B.A."/>
            <person name="Mbengue M."/>
            <person name="Cayol J.L."/>
            <person name="Joseph-Bartoli M."/>
            <person name="Toure-Kane C."/>
            <person name="Labat M."/>
        </authorList>
    </citation>
    <scope>NUCLEOTIDE SEQUENCE [LARGE SCALE GENOMIC DNA]</scope>
    <source>
        <strain evidence="18 19">DSM 101509</strain>
    </source>
</reference>
<dbReference type="SMART" id="SM00387">
    <property type="entry name" value="HATPase_c"/>
    <property type="match status" value="1"/>
</dbReference>
<dbReference type="NCBIfam" id="TIGR00229">
    <property type="entry name" value="sensory_box"/>
    <property type="match status" value="1"/>
</dbReference>
<dbReference type="PROSITE" id="PS50112">
    <property type="entry name" value="PAS"/>
    <property type="match status" value="1"/>
</dbReference>
<keyword evidence="7 14" id="KW-0812">Transmembrane</keyword>
<dbReference type="SUPFAM" id="SSF55785">
    <property type="entry name" value="PYP-like sensor domain (PAS domain)"/>
    <property type="match status" value="1"/>
</dbReference>
<evidence type="ECO:0000256" key="4">
    <source>
        <dbReference type="ARBA" id="ARBA00022475"/>
    </source>
</evidence>
<dbReference type="InterPro" id="IPR036097">
    <property type="entry name" value="HisK_dim/P_sf"/>
</dbReference>
<comment type="caution">
    <text evidence="18">The sequence shown here is derived from an EMBL/GenBank/DDBJ whole genome shotgun (WGS) entry which is preliminary data.</text>
</comment>
<evidence type="ECO:0000256" key="10">
    <source>
        <dbReference type="ARBA" id="ARBA00022840"/>
    </source>
</evidence>
<comment type="subcellular location">
    <subcellularLocation>
        <location evidence="2">Cell membrane</location>
        <topology evidence="2">Multi-pass membrane protein</topology>
    </subcellularLocation>
</comment>
<keyword evidence="12" id="KW-0902">Two-component regulatory system</keyword>
<evidence type="ECO:0000313" key="18">
    <source>
        <dbReference type="EMBL" id="KAB1441838.1"/>
    </source>
</evidence>
<name>A0A6N6N2F0_9BACT</name>
<evidence type="ECO:0000256" key="14">
    <source>
        <dbReference type="SAM" id="Phobius"/>
    </source>
</evidence>
<sequence>MTEYIHISTSDNRERKRRRRELIAAGVCFALIAVLTWVELKYLGGNSYLFLGLLNLNFILLLVVFFIVARNSVKLLLERRRRVLGSRLRTRLVLAFISLSLIPTMLMFLVSVKFVQTSVDYWFKGQVEESMEQALELGRAFYGSMQERLERRGKNMIDEIKEREYRWGGKGMNTFLGDKYAEYGLSLVGVVTPAGKFQNTHSSARWEKAWPEIAEKVDWESLKEKPRPWSTILSKPDSDLIVGVTPVDEGRSGFLVLGETAGQGVLHRLDQIVRGLDEYKKLKTLKYPWKMTLYLTLGVMTMLIILGAIWFGFRLAKEISAPVQALAAGTERIAKGDLTVRLEDPSDDELGFLVGSFNLMAEDLESSQESEQRAQQRLAQQNQELERRGSYIEAVLDNITSGVISMDDAGRIGTVNKAAERILGVPSAFLIGKKPQVLLSGEFAELMAEAMEQLKGSPASVWSRQVDLPVRDRVIKVLVNIVSLGEMGGGTAGTVVVLEDITELEKMQRLAAWREVARRIAHEIKNPLTPIKLSAQRLQRRYGEAVDERVFNECTDLIVRQVERLQQMVSEFSAYAKIPEAQFKADYLVPLVEEVVAMFRTTHRGIRWDLRIETPVERMVFDHEGLRKVFINLFTNAVEALEGRDDGEVVVTVNHSKDEGVVHISVQDNGPGLSEEDVSRMFEPYFSRKKGGTGLGLAIVRSIVSDHKGSVSVRPNKPGGSVFELVLPVRA</sequence>
<feature type="domain" description="Histidine kinase" evidence="15">
    <location>
        <begin position="519"/>
        <end position="731"/>
    </location>
</feature>
<dbReference type="SMART" id="SM00304">
    <property type="entry name" value="HAMP"/>
    <property type="match status" value="1"/>
</dbReference>
<keyword evidence="11 14" id="KW-1133">Transmembrane helix</keyword>
<dbReference type="SUPFAM" id="SSF55874">
    <property type="entry name" value="ATPase domain of HSP90 chaperone/DNA topoisomerase II/histidine kinase"/>
    <property type="match status" value="1"/>
</dbReference>
<feature type="transmembrane region" description="Helical" evidence="14">
    <location>
        <begin position="291"/>
        <end position="313"/>
    </location>
</feature>
<dbReference type="Pfam" id="PF00512">
    <property type="entry name" value="HisKA"/>
    <property type="match status" value="1"/>
</dbReference>
<dbReference type="CDD" id="cd00130">
    <property type="entry name" value="PAS"/>
    <property type="match status" value="1"/>
</dbReference>
<evidence type="ECO:0000256" key="5">
    <source>
        <dbReference type="ARBA" id="ARBA00022553"/>
    </source>
</evidence>
<dbReference type="InterPro" id="IPR004358">
    <property type="entry name" value="Sig_transdc_His_kin-like_C"/>
</dbReference>
<keyword evidence="10" id="KW-0067">ATP-binding</keyword>
<dbReference type="InterPro" id="IPR050980">
    <property type="entry name" value="2C_sensor_his_kinase"/>
</dbReference>
<evidence type="ECO:0000256" key="9">
    <source>
        <dbReference type="ARBA" id="ARBA00022777"/>
    </source>
</evidence>
<dbReference type="PANTHER" id="PTHR44936:SF10">
    <property type="entry name" value="SENSOR PROTEIN RSTB"/>
    <property type="match status" value="1"/>
</dbReference>
<evidence type="ECO:0000259" key="17">
    <source>
        <dbReference type="PROSITE" id="PS50885"/>
    </source>
</evidence>
<keyword evidence="19" id="KW-1185">Reference proteome</keyword>
<dbReference type="PROSITE" id="PS50109">
    <property type="entry name" value="HIS_KIN"/>
    <property type="match status" value="1"/>
</dbReference>
<keyword evidence="8" id="KW-0547">Nucleotide-binding</keyword>
<dbReference type="InterPro" id="IPR017232">
    <property type="entry name" value="NtrY"/>
</dbReference>
<dbReference type="InterPro" id="IPR003594">
    <property type="entry name" value="HATPase_dom"/>
</dbReference>
<feature type="domain" description="HAMP" evidence="17">
    <location>
        <begin position="317"/>
        <end position="369"/>
    </location>
</feature>
<dbReference type="CDD" id="cd06225">
    <property type="entry name" value="HAMP"/>
    <property type="match status" value="1"/>
</dbReference>
<dbReference type="InterPro" id="IPR005467">
    <property type="entry name" value="His_kinase_dom"/>
</dbReference>
<protein>
    <recommendedName>
        <fullName evidence="3">histidine kinase</fullName>
        <ecNumber evidence="3">2.7.13.3</ecNumber>
    </recommendedName>
</protein>
<dbReference type="Proteomes" id="UP000438699">
    <property type="component" value="Unassembled WGS sequence"/>
</dbReference>
<evidence type="ECO:0000256" key="2">
    <source>
        <dbReference type="ARBA" id="ARBA00004651"/>
    </source>
</evidence>
<feature type="domain" description="PAS" evidence="16">
    <location>
        <begin position="388"/>
        <end position="433"/>
    </location>
</feature>
<evidence type="ECO:0000259" key="15">
    <source>
        <dbReference type="PROSITE" id="PS50109"/>
    </source>
</evidence>
<evidence type="ECO:0000313" key="19">
    <source>
        <dbReference type="Proteomes" id="UP000438699"/>
    </source>
</evidence>
<comment type="catalytic activity">
    <reaction evidence="1">
        <text>ATP + protein L-histidine = ADP + protein N-phospho-L-histidine.</text>
        <dbReference type="EC" id="2.7.13.3"/>
    </reaction>
</comment>
<dbReference type="Gene3D" id="3.30.450.20">
    <property type="entry name" value="PAS domain"/>
    <property type="match status" value="1"/>
</dbReference>
<evidence type="ECO:0000256" key="11">
    <source>
        <dbReference type="ARBA" id="ARBA00022989"/>
    </source>
</evidence>
<organism evidence="18 19">
    <name type="scientific">Pseudodesulfovibrio senegalensis</name>
    <dbReference type="NCBI Taxonomy" id="1721087"/>
    <lineage>
        <taxon>Bacteria</taxon>
        <taxon>Pseudomonadati</taxon>
        <taxon>Thermodesulfobacteriota</taxon>
        <taxon>Desulfovibrionia</taxon>
        <taxon>Desulfovibrionales</taxon>
        <taxon>Desulfovibrionaceae</taxon>
    </lineage>
</organism>
<feature type="transmembrane region" description="Helical" evidence="14">
    <location>
        <begin position="90"/>
        <end position="112"/>
    </location>
</feature>
<dbReference type="Pfam" id="PF19312">
    <property type="entry name" value="NtrY_N"/>
    <property type="match status" value="1"/>
</dbReference>
<dbReference type="SUPFAM" id="SSF47384">
    <property type="entry name" value="Homodimeric domain of signal transducing histidine kinase"/>
    <property type="match status" value="1"/>
</dbReference>
<dbReference type="PIRSF" id="PIRSF037532">
    <property type="entry name" value="STHK_NtrY"/>
    <property type="match status" value="1"/>
</dbReference>
<dbReference type="SMART" id="SM00388">
    <property type="entry name" value="HisKA"/>
    <property type="match status" value="1"/>
</dbReference>
<evidence type="ECO:0000256" key="8">
    <source>
        <dbReference type="ARBA" id="ARBA00022741"/>
    </source>
</evidence>
<dbReference type="EC" id="2.7.13.3" evidence="3"/>
<dbReference type="InterPro" id="IPR003660">
    <property type="entry name" value="HAMP_dom"/>
</dbReference>
<dbReference type="InterPro" id="IPR013767">
    <property type="entry name" value="PAS_fold"/>
</dbReference>
<evidence type="ECO:0000259" key="16">
    <source>
        <dbReference type="PROSITE" id="PS50112"/>
    </source>
</evidence>
<dbReference type="RefSeq" id="WP_151150930.1">
    <property type="nucleotide sequence ID" value="NZ_WAIE01000003.1"/>
</dbReference>
<dbReference type="Pfam" id="PF02518">
    <property type="entry name" value="HATPase_c"/>
    <property type="match status" value="1"/>
</dbReference>
<dbReference type="Gene3D" id="3.30.565.10">
    <property type="entry name" value="Histidine kinase-like ATPase, C-terminal domain"/>
    <property type="match status" value="1"/>
</dbReference>
<dbReference type="PRINTS" id="PR00344">
    <property type="entry name" value="BCTRLSENSOR"/>
</dbReference>
<dbReference type="InterPro" id="IPR036890">
    <property type="entry name" value="HATPase_C_sf"/>
</dbReference>
<dbReference type="InterPro" id="IPR045671">
    <property type="entry name" value="NtrY-like_N"/>
</dbReference>
<dbReference type="InterPro" id="IPR035965">
    <property type="entry name" value="PAS-like_dom_sf"/>
</dbReference>
<evidence type="ECO:0000256" key="12">
    <source>
        <dbReference type="ARBA" id="ARBA00023012"/>
    </source>
</evidence>
<dbReference type="Gene3D" id="6.10.340.10">
    <property type="match status" value="1"/>
</dbReference>
<dbReference type="SMART" id="SM00091">
    <property type="entry name" value="PAS"/>
    <property type="match status" value="1"/>
</dbReference>
<dbReference type="OrthoDB" id="9781147at2"/>
<dbReference type="GO" id="GO:0006355">
    <property type="term" value="P:regulation of DNA-templated transcription"/>
    <property type="evidence" value="ECO:0007669"/>
    <property type="project" value="InterPro"/>
</dbReference>
<dbReference type="GO" id="GO:0005886">
    <property type="term" value="C:plasma membrane"/>
    <property type="evidence" value="ECO:0007669"/>
    <property type="project" value="UniProtKB-SubCell"/>
</dbReference>
<dbReference type="SUPFAM" id="SSF158472">
    <property type="entry name" value="HAMP domain-like"/>
    <property type="match status" value="1"/>
</dbReference>
<keyword evidence="5" id="KW-0597">Phosphoprotein</keyword>
<dbReference type="PROSITE" id="PS50885">
    <property type="entry name" value="HAMP"/>
    <property type="match status" value="1"/>
</dbReference>
<evidence type="ECO:0000256" key="1">
    <source>
        <dbReference type="ARBA" id="ARBA00000085"/>
    </source>
</evidence>
<keyword evidence="4" id="KW-1003">Cell membrane</keyword>
<dbReference type="Pfam" id="PF00672">
    <property type="entry name" value="HAMP"/>
    <property type="match status" value="1"/>
</dbReference>
<evidence type="ECO:0000256" key="13">
    <source>
        <dbReference type="ARBA" id="ARBA00023136"/>
    </source>
</evidence>
<dbReference type="GO" id="GO:0005524">
    <property type="term" value="F:ATP binding"/>
    <property type="evidence" value="ECO:0007669"/>
    <property type="project" value="UniProtKB-KW"/>
</dbReference>
<dbReference type="PANTHER" id="PTHR44936">
    <property type="entry name" value="SENSOR PROTEIN CREC"/>
    <property type="match status" value="1"/>
</dbReference>
<dbReference type="Pfam" id="PF00989">
    <property type="entry name" value="PAS"/>
    <property type="match status" value="1"/>
</dbReference>
<keyword evidence="6" id="KW-0808">Transferase</keyword>
<dbReference type="InterPro" id="IPR003661">
    <property type="entry name" value="HisK_dim/P_dom"/>
</dbReference>
<keyword evidence="9" id="KW-0418">Kinase</keyword>
<feature type="transmembrane region" description="Helical" evidence="14">
    <location>
        <begin position="21"/>
        <end position="38"/>
    </location>
</feature>
<feature type="transmembrane region" description="Helical" evidence="14">
    <location>
        <begin position="50"/>
        <end position="69"/>
    </location>
</feature>